<keyword evidence="10" id="KW-0106">Calcium</keyword>
<keyword evidence="6" id="KW-0479">Metal-binding</keyword>
<dbReference type="InterPro" id="IPR008271">
    <property type="entry name" value="Ser/Thr_kinase_AS"/>
</dbReference>
<evidence type="ECO:0000259" key="18">
    <source>
        <dbReference type="PROSITE" id="PS50222"/>
    </source>
</evidence>
<dbReference type="FunFam" id="3.30.200.20:FF:000315">
    <property type="entry name" value="Calcium-dependent protein kinase 3"/>
    <property type="match status" value="1"/>
</dbReference>
<dbReference type="InterPro" id="IPR000719">
    <property type="entry name" value="Prot_kinase_dom"/>
</dbReference>
<keyword evidence="8 15" id="KW-0547">Nucleotide-binding</keyword>
<keyword evidence="11 15" id="KW-0067">ATP-binding</keyword>
<dbReference type="SUPFAM" id="SSF56112">
    <property type="entry name" value="Protein kinase-like (PK-like)"/>
    <property type="match status" value="1"/>
</dbReference>
<evidence type="ECO:0000313" key="20">
    <source>
        <dbReference type="Proteomes" id="UP001162131"/>
    </source>
</evidence>
<evidence type="ECO:0000256" key="4">
    <source>
        <dbReference type="ARBA" id="ARBA00022527"/>
    </source>
</evidence>
<dbReference type="SMART" id="SM00054">
    <property type="entry name" value="EFh"/>
    <property type="match status" value="4"/>
</dbReference>
<dbReference type="Pfam" id="PF00069">
    <property type="entry name" value="Pkinase"/>
    <property type="match status" value="1"/>
</dbReference>
<dbReference type="Pfam" id="PF13499">
    <property type="entry name" value="EF-hand_7"/>
    <property type="match status" value="2"/>
</dbReference>
<dbReference type="InterPro" id="IPR018247">
    <property type="entry name" value="EF_Hand_1_Ca_BS"/>
</dbReference>
<comment type="catalytic activity">
    <reaction evidence="14">
        <text>L-seryl-[protein] + ATP = O-phospho-L-seryl-[protein] + ADP + H(+)</text>
        <dbReference type="Rhea" id="RHEA:17989"/>
        <dbReference type="Rhea" id="RHEA-COMP:9863"/>
        <dbReference type="Rhea" id="RHEA-COMP:11604"/>
        <dbReference type="ChEBI" id="CHEBI:15378"/>
        <dbReference type="ChEBI" id="CHEBI:29999"/>
        <dbReference type="ChEBI" id="CHEBI:30616"/>
        <dbReference type="ChEBI" id="CHEBI:83421"/>
        <dbReference type="ChEBI" id="CHEBI:456216"/>
        <dbReference type="EC" id="2.7.11.1"/>
    </reaction>
</comment>
<gene>
    <name evidence="19" type="ORF">BSTOLATCC_MIC53941</name>
</gene>
<evidence type="ECO:0000256" key="16">
    <source>
        <dbReference type="RuleBase" id="RU000304"/>
    </source>
</evidence>
<dbReference type="InterPro" id="IPR011009">
    <property type="entry name" value="Kinase-like_dom_sf"/>
</dbReference>
<feature type="domain" description="EF-hand" evidence="18">
    <location>
        <begin position="319"/>
        <end position="354"/>
    </location>
</feature>
<dbReference type="PROSITE" id="PS50011">
    <property type="entry name" value="PROTEIN_KINASE_DOM"/>
    <property type="match status" value="1"/>
</dbReference>
<feature type="domain" description="Protein kinase" evidence="17">
    <location>
        <begin position="23"/>
        <end position="278"/>
    </location>
</feature>
<comment type="caution">
    <text evidence="19">The sequence shown here is derived from an EMBL/GenBank/DDBJ whole genome shotgun (WGS) entry which is preliminary data.</text>
</comment>
<dbReference type="Proteomes" id="UP001162131">
    <property type="component" value="Unassembled WGS sequence"/>
</dbReference>
<evidence type="ECO:0000256" key="12">
    <source>
        <dbReference type="ARBA" id="ARBA00024334"/>
    </source>
</evidence>
<proteinExistence type="inferred from homology"/>
<keyword evidence="9" id="KW-0418">Kinase</keyword>
<keyword evidence="20" id="KW-1185">Reference proteome</keyword>
<evidence type="ECO:0000256" key="1">
    <source>
        <dbReference type="ARBA" id="ARBA00001946"/>
    </source>
</evidence>
<dbReference type="InterPro" id="IPR050205">
    <property type="entry name" value="CDPK_Ser/Thr_kinases"/>
</dbReference>
<reference evidence="19" key="1">
    <citation type="submission" date="2021-09" db="EMBL/GenBank/DDBJ databases">
        <authorList>
            <consortium name="AG Swart"/>
            <person name="Singh M."/>
            <person name="Singh A."/>
            <person name="Seah K."/>
            <person name="Emmerich C."/>
        </authorList>
    </citation>
    <scope>NUCLEOTIDE SEQUENCE</scope>
    <source>
        <strain evidence="19">ATCC30299</strain>
    </source>
</reference>
<evidence type="ECO:0000256" key="9">
    <source>
        <dbReference type="ARBA" id="ARBA00022777"/>
    </source>
</evidence>
<keyword evidence="7" id="KW-0677">Repeat</keyword>
<comment type="subunit">
    <text evidence="2">Monomer.</text>
</comment>
<evidence type="ECO:0000256" key="5">
    <source>
        <dbReference type="ARBA" id="ARBA00022679"/>
    </source>
</evidence>
<dbReference type="CDD" id="cd05117">
    <property type="entry name" value="STKc_CAMK"/>
    <property type="match status" value="1"/>
</dbReference>
<keyword evidence="5" id="KW-0808">Transferase</keyword>
<feature type="binding site" evidence="15">
    <location>
        <position position="52"/>
    </location>
    <ligand>
        <name>ATP</name>
        <dbReference type="ChEBI" id="CHEBI:30616"/>
    </ligand>
</feature>
<feature type="domain" description="EF-hand" evidence="18">
    <location>
        <begin position="390"/>
        <end position="424"/>
    </location>
</feature>
<evidence type="ECO:0000256" key="3">
    <source>
        <dbReference type="ARBA" id="ARBA00012513"/>
    </source>
</evidence>
<dbReference type="FunFam" id="1.10.510.10:FF:000571">
    <property type="entry name" value="Maternal embryonic leucine zipper kinase"/>
    <property type="match status" value="1"/>
</dbReference>
<keyword evidence="4 16" id="KW-0723">Serine/threonine-protein kinase</keyword>
<dbReference type="Gene3D" id="1.10.238.10">
    <property type="entry name" value="EF-hand"/>
    <property type="match status" value="2"/>
</dbReference>
<name>A0AAU9K1U5_9CILI</name>
<feature type="domain" description="EF-hand" evidence="18">
    <location>
        <begin position="425"/>
        <end position="460"/>
    </location>
</feature>
<dbReference type="AlphaFoldDB" id="A0AAU9K1U5"/>
<dbReference type="PANTHER" id="PTHR24349">
    <property type="entry name" value="SERINE/THREONINE-PROTEIN KINASE"/>
    <property type="match status" value="1"/>
</dbReference>
<dbReference type="GO" id="GO:0004674">
    <property type="term" value="F:protein serine/threonine kinase activity"/>
    <property type="evidence" value="ECO:0007669"/>
    <property type="project" value="UniProtKB-KW"/>
</dbReference>
<protein>
    <recommendedName>
        <fullName evidence="3">non-specific serine/threonine protein kinase</fullName>
        <ecNumber evidence="3">2.7.11.1</ecNumber>
    </recommendedName>
</protein>
<evidence type="ECO:0000256" key="13">
    <source>
        <dbReference type="ARBA" id="ARBA00047899"/>
    </source>
</evidence>
<accession>A0AAU9K1U5</accession>
<evidence type="ECO:0000256" key="11">
    <source>
        <dbReference type="ARBA" id="ARBA00022840"/>
    </source>
</evidence>
<evidence type="ECO:0000256" key="8">
    <source>
        <dbReference type="ARBA" id="ARBA00022741"/>
    </source>
</evidence>
<dbReference type="InterPro" id="IPR011992">
    <property type="entry name" value="EF-hand-dom_pair"/>
</dbReference>
<evidence type="ECO:0000256" key="7">
    <source>
        <dbReference type="ARBA" id="ARBA00022737"/>
    </source>
</evidence>
<comment type="catalytic activity">
    <reaction evidence="13">
        <text>L-threonyl-[protein] + ATP = O-phospho-L-threonyl-[protein] + ADP + H(+)</text>
        <dbReference type="Rhea" id="RHEA:46608"/>
        <dbReference type="Rhea" id="RHEA-COMP:11060"/>
        <dbReference type="Rhea" id="RHEA-COMP:11605"/>
        <dbReference type="ChEBI" id="CHEBI:15378"/>
        <dbReference type="ChEBI" id="CHEBI:30013"/>
        <dbReference type="ChEBI" id="CHEBI:30616"/>
        <dbReference type="ChEBI" id="CHEBI:61977"/>
        <dbReference type="ChEBI" id="CHEBI:456216"/>
        <dbReference type="EC" id="2.7.11.1"/>
    </reaction>
</comment>
<comment type="similarity">
    <text evidence="12">Belongs to the protein kinase superfamily. Ser/Thr protein kinase family. CDPK subfamily.</text>
</comment>
<evidence type="ECO:0000313" key="19">
    <source>
        <dbReference type="EMBL" id="CAG9331882.1"/>
    </source>
</evidence>
<dbReference type="EMBL" id="CAJZBQ010000053">
    <property type="protein sequence ID" value="CAG9331882.1"/>
    <property type="molecule type" value="Genomic_DNA"/>
</dbReference>
<evidence type="ECO:0000256" key="10">
    <source>
        <dbReference type="ARBA" id="ARBA00022837"/>
    </source>
</evidence>
<comment type="cofactor">
    <cofactor evidence="1">
        <name>Mg(2+)</name>
        <dbReference type="ChEBI" id="CHEBI:18420"/>
    </cofactor>
</comment>
<dbReference type="SMART" id="SM00220">
    <property type="entry name" value="S_TKc"/>
    <property type="match status" value="1"/>
</dbReference>
<dbReference type="PROSITE" id="PS00108">
    <property type="entry name" value="PROTEIN_KINASE_ST"/>
    <property type="match status" value="1"/>
</dbReference>
<evidence type="ECO:0000256" key="14">
    <source>
        <dbReference type="ARBA" id="ARBA00048679"/>
    </source>
</evidence>
<evidence type="ECO:0000259" key="17">
    <source>
        <dbReference type="PROSITE" id="PS50011"/>
    </source>
</evidence>
<evidence type="ECO:0000256" key="15">
    <source>
        <dbReference type="PROSITE-ProRule" id="PRU10141"/>
    </source>
</evidence>
<dbReference type="EC" id="2.7.11.1" evidence="3"/>
<evidence type="ECO:0000256" key="2">
    <source>
        <dbReference type="ARBA" id="ARBA00011245"/>
    </source>
</evidence>
<dbReference type="PROSITE" id="PS50222">
    <property type="entry name" value="EF_HAND_2"/>
    <property type="match status" value="3"/>
</dbReference>
<organism evidence="19 20">
    <name type="scientific">Blepharisma stoltei</name>
    <dbReference type="NCBI Taxonomy" id="1481888"/>
    <lineage>
        <taxon>Eukaryota</taxon>
        <taxon>Sar</taxon>
        <taxon>Alveolata</taxon>
        <taxon>Ciliophora</taxon>
        <taxon>Postciliodesmatophora</taxon>
        <taxon>Heterotrichea</taxon>
        <taxon>Heterotrichida</taxon>
        <taxon>Blepharismidae</taxon>
        <taxon>Blepharisma</taxon>
    </lineage>
</organism>
<evidence type="ECO:0000256" key="6">
    <source>
        <dbReference type="ARBA" id="ARBA00022723"/>
    </source>
</evidence>
<dbReference type="FunFam" id="1.10.238.10:FF:000001">
    <property type="entry name" value="Calmodulin 1"/>
    <property type="match status" value="1"/>
</dbReference>
<dbReference type="GO" id="GO:0005524">
    <property type="term" value="F:ATP binding"/>
    <property type="evidence" value="ECO:0007669"/>
    <property type="project" value="UniProtKB-UniRule"/>
</dbReference>
<dbReference type="InterPro" id="IPR002048">
    <property type="entry name" value="EF_hand_dom"/>
</dbReference>
<dbReference type="Gene3D" id="3.30.200.20">
    <property type="entry name" value="Phosphorylase Kinase, domain 1"/>
    <property type="match status" value="1"/>
</dbReference>
<dbReference type="Gene3D" id="1.10.510.10">
    <property type="entry name" value="Transferase(Phosphotransferase) domain 1"/>
    <property type="match status" value="1"/>
</dbReference>
<dbReference type="SUPFAM" id="SSF47473">
    <property type="entry name" value="EF-hand"/>
    <property type="match status" value="1"/>
</dbReference>
<sequence length="466" mass="53333">MENLALSKANFVQFYTGKIGDRYELSKKLGDGTYGSVYLGRNLETNQIRAVKHIYKNRVKNRERLDNEINAMVQGDHPNLCKLYEIIEERRNLYLVLENCEGGELFDYISEKSKLSEVEAAALFRQLMLAINYLHSKGICHRDIKPENLMFSEKNHESPLKLIDFGLAKFVTNEGDLMYTRIGTPFYISPEILKGSYSLSTDNWSAGVILYIMLCGYPPFYGNSDNETFRLILNGSYNFRGKEWRGVSPSAKHLIRSLLVSDPELRFTAKQALKHPWLSGMASPEFPLDINTQSLKNFNKARRFRKAILLCVASQCNEQDISRLRDLFMRIDRDGKGCISYKELQEGLEQFSTELGDETESIISSMDVNKNGTIDYTEFLASTLDRSIYLQQEKLENAFHLFDRNNTGMISISDLKEILGKDNSLDSEYWESIIREADVNGDGKVDFDDFLATMELGLSSQFSVVF</sequence>
<dbReference type="InterPro" id="IPR017441">
    <property type="entry name" value="Protein_kinase_ATP_BS"/>
</dbReference>
<dbReference type="PROSITE" id="PS00107">
    <property type="entry name" value="PROTEIN_KINASE_ATP"/>
    <property type="match status" value="1"/>
</dbReference>
<dbReference type="GO" id="GO:0005509">
    <property type="term" value="F:calcium ion binding"/>
    <property type="evidence" value="ECO:0007669"/>
    <property type="project" value="InterPro"/>
</dbReference>
<dbReference type="PROSITE" id="PS00018">
    <property type="entry name" value="EF_HAND_1"/>
    <property type="match status" value="2"/>
</dbReference>